<protein>
    <submittedName>
        <fullName evidence="1">SDR family NAD(P)-dependent oxidoreductase</fullName>
    </submittedName>
</protein>
<gene>
    <name evidence="1" type="ORF">RM574_19665</name>
</gene>
<reference evidence="2" key="1">
    <citation type="submission" date="2023-07" db="EMBL/GenBank/DDBJ databases">
        <title>30 novel species of actinomycetes from the DSMZ collection.</title>
        <authorList>
            <person name="Nouioui I."/>
        </authorList>
    </citation>
    <scope>NUCLEOTIDE SEQUENCE [LARGE SCALE GENOMIC DNA]</scope>
    <source>
        <strain evidence="2">DSM 41982</strain>
    </source>
</reference>
<evidence type="ECO:0000313" key="1">
    <source>
        <dbReference type="EMBL" id="MDT0417703.1"/>
    </source>
</evidence>
<sequence>MDHGTGQDAESVTGGGELLAVLGVGPGLGMSMAERFGTEGHDLALVSRSAARHPSYRARLAERGIGSRTYAADVNDPEDLHRVLAEIRAAQGPVGAAWFGPASTEGPAIAPLPDAGPEALLAPVRALLAPLPHVVRELVPDMVARGRGTLFFGVGGSGLVPTPALGTLAPASAAARMYVLTLAETLGEKGVHVAALTIGGVIARGDIHRSLVAQPGLLDAFGTLDPDDIAAAAWELHRERDRHELVFGPA</sequence>
<dbReference type="SUPFAM" id="SSF51735">
    <property type="entry name" value="NAD(P)-binding Rossmann-fold domains"/>
    <property type="match status" value="1"/>
</dbReference>
<comment type="caution">
    <text evidence="1">The sequence shown here is derived from an EMBL/GenBank/DDBJ whole genome shotgun (WGS) entry which is preliminary data.</text>
</comment>
<dbReference type="PANTHER" id="PTHR43431:SF7">
    <property type="entry name" value="OXIDOREDUCTASE, SHORT CHAIN DEHYDROGENASE_REDUCTASE FAMILY (AFU_ORTHOLOGUE AFUA_5G14000)"/>
    <property type="match status" value="1"/>
</dbReference>
<dbReference type="AlphaFoldDB" id="A0ABD5EAN5"/>
<dbReference type="InterPro" id="IPR002347">
    <property type="entry name" value="SDR_fam"/>
</dbReference>
<dbReference type="PANTHER" id="PTHR43431">
    <property type="entry name" value="OXIDOREDUCTASE, SHORT CHAIN DEHYDROGENASE/REDUCTASE FAMILY (AFU_ORTHOLOGUE AFUA_5G14000)"/>
    <property type="match status" value="1"/>
</dbReference>
<accession>A0ABD5EAN5</accession>
<dbReference type="Gene3D" id="3.40.50.720">
    <property type="entry name" value="NAD(P)-binding Rossmann-like Domain"/>
    <property type="match status" value="1"/>
</dbReference>
<evidence type="ECO:0000313" key="2">
    <source>
        <dbReference type="Proteomes" id="UP001183607"/>
    </source>
</evidence>
<dbReference type="EMBL" id="JAVRER010000031">
    <property type="protein sequence ID" value="MDT0417703.1"/>
    <property type="molecule type" value="Genomic_DNA"/>
</dbReference>
<dbReference type="Proteomes" id="UP001183607">
    <property type="component" value="Unassembled WGS sequence"/>
</dbReference>
<proteinExistence type="predicted"/>
<name>A0ABD5EAN5_9ACTN</name>
<dbReference type="Pfam" id="PF00106">
    <property type="entry name" value="adh_short"/>
    <property type="match status" value="1"/>
</dbReference>
<dbReference type="InterPro" id="IPR036291">
    <property type="entry name" value="NAD(P)-bd_dom_sf"/>
</dbReference>
<organism evidence="1 2">
    <name type="scientific">Streptomyces evansiae</name>
    <dbReference type="NCBI Taxonomy" id="3075535"/>
    <lineage>
        <taxon>Bacteria</taxon>
        <taxon>Bacillati</taxon>
        <taxon>Actinomycetota</taxon>
        <taxon>Actinomycetes</taxon>
        <taxon>Kitasatosporales</taxon>
        <taxon>Streptomycetaceae</taxon>
        <taxon>Streptomyces</taxon>
    </lineage>
</organism>
<dbReference type="RefSeq" id="WP_093854208.1">
    <property type="nucleotide sequence ID" value="NZ_JAVRER010000031.1"/>
</dbReference>